<dbReference type="GO" id="GO:0070006">
    <property type="term" value="F:metalloaminopeptidase activity"/>
    <property type="evidence" value="ECO:0007669"/>
    <property type="project" value="InterPro"/>
</dbReference>
<gene>
    <name evidence="6" type="ORF">S01H4_33079</name>
</gene>
<protein>
    <recommendedName>
        <fullName evidence="5">Cytosol aminopeptidase domain-containing protein</fullName>
    </recommendedName>
</protein>
<evidence type="ECO:0000256" key="3">
    <source>
        <dbReference type="ARBA" id="ARBA00022670"/>
    </source>
</evidence>
<evidence type="ECO:0000313" key="6">
    <source>
        <dbReference type="EMBL" id="GAG76880.1"/>
    </source>
</evidence>
<dbReference type="SUPFAM" id="SSF53187">
    <property type="entry name" value="Zn-dependent exopeptidases"/>
    <property type="match status" value="1"/>
</dbReference>
<evidence type="ECO:0000256" key="4">
    <source>
        <dbReference type="ARBA" id="ARBA00022801"/>
    </source>
</evidence>
<dbReference type="Gene3D" id="3.40.630.10">
    <property type="entry name" value="Zn peptidases"/>
    <property type="match status" value="1"/>
</dbReference>
<dbReference type="GO" id="GO:0006508">
    <property type="term" value="P:proteolysis"/>
    <property type="evidence" value="ECO:0007669"/>
    <property type="project" value="UniProtKB-KW"/>
</dbReference>
<name>X1A424_9ZZZZ</name>
<dbReference type="PANTHER" id="PTHR11963">
    <property type="entry name" value="LEUCINE AMINOPEPTIDASE-RELATED"/>
    <property type="match status" value="1"/>
</dbReference>
<dbReference type="Pfam" id="PF00883">
    <property type="entry name" value="Peptidase_M17"/>
    <property type="match status" value="1"/>
</dbReference>
<reference evidence="6" key="1">
    <citation type="journal article" date="2014" name="Front. Microbiol.">
        <title>High frequency of phylogenetically diverse reductive dehalogenase-homologous genes in deep subseafloor sedimentary metagenomes.</title>
        <authorList>
            <person name="Kawai M."/>
            <person name="Futagami T."/>
            <person name="Toyoda A."/>
            <person name="Takaki Y."/>
            <person name="Nishi S."/>
            <person name="Hori S."/>
            <person name="Arai W."/>
            <person name="Tsubouchi T."/>
            <person name="Morono Y."/>
            <person name="Uchiyama I."/>
            <person name="Ito T."/>
            <person name="Fujiyama A."/>
            <person name="Inagaki F."/>
            <person name="Takami H."/>
        </authorList>
    </citation>
    <scope>NUCLEOTIDE SEQUENCE</scope>
    <source>
        <strain evidence="6">Expedition CK06-06</strain>
    </source>
</reference>
<dbReference type="EMBL" id="BART01017360">
    <property type="protein sequence ID" value="GAG76880.1"/>
    <property type="molecule type" value="Genomic_DNA"/>
</dbReference>
<dbReference type="AlphaFoldDB" id="X1A424"/>
<comment type="similarity">
    <text evidence="1">Belongs to the peptidase M17 family.</text>
</comment>
<evidence type="ECO:0000256" key="1">
    <source>
        <dbReference type="ARBA" id="ARBA00009528"/>
    </source>
</evidence>
<dbReference type="PANTHER" id="PTHR11963:SF23">
    <property type="entry name" value="CYTOSOL AMINOPEPTIDASE"/>
    <property type="match status" value="1"/>
</dbReference>
<feature type="non-terminal residue" evidence="6">
    <location>
        <position position="1"/>
    </location>
</feature>
<keyword evidence="3" id="KW-0645">Protease</keyword>
<proteinExistence type="inferred from homology"/>
<dbReference type="PRINTS" id="PR00481">
    <property type="entry name" value="LAMNOPPTDASE"/>
</dbReference>
<keyword evidence="4" id="KW-0378">Hydrolase</keyword>
<dbReference type="InterPro" id="IPR011356">
    <property type="entry name" value="Leucine_aapep/pepB"/>
</dbReference>
<comment type="caution">
    <text evidence="6">The sequence shown here is derived from an EMBL/GenBank/DDBJ whole genome shotgun (WGS) entry which is preliminary data.</text>
</comment>
<dbReference type="PROSITE" id="PS00631">
    <property type="entry name" value="CYTOSOL_AP"/>
    <property type="match status" value="1"/>
</dbReference>
<feature type="domain" description="Cytosol aminopeptidase" evidence="5">
    <location>
        <begin position="61"/>
        <end position="68"/>
    </location>
</feature>
<dbReference type="GO" id="GO:0005737">
    <property type="term" value="C:cytoplasm"/>
    <property type="evidence" value="ECO:0007669"/>
    <property type="project" value="InterPro"/>
</dbReference>
<evidence type="ECO:0000259" key="5">
    <source>
        <dbReference type="PROSITE" id="PS00631"/>
    </source>
</evidence>
<sequence length="217" mass="22550">PLCDMAGAAAALGAIASIAALKIPVHVVAAVGLVENMTGGNAYKLGDVVTARSGTTIEIHNTDAEGRVVLADVLDVVADLKPDCIIDAATLTGACMVALGRDIAGVFTNHQSSCDVLKNAARSVGERVWQLPMDKDFDSQISSDVADIKNVGDGRLGGAITAAKLLERFVRDIPWIHVDIAGPAFADKPRPSIAGGGTGSMVRSFIEFTKRIASKKE</sequence>
<organism evidence="6">
    <name type="scientific">marine sediment metagenome</name>
    <dbReference type="NCBI Taxonomy" id="412755"/>
    <lineage>
        <taxon>unclassified sequences</taxon>
        <taxon>metagenomes</taxon>
        <taxon>ecological metagenomes</taxon>
    </lineage>
</organism>
<accession>X1A424</accession>
<evidence type="ECO:0000256" key="2">
    <source>
        <dbReference type="ARBA" id="ARBA00022438"/>
    </source>
</evidence>
<dbReference type="GO" id="GO:0030145">
    <property type="term" value="F:manganese ion binding"/>
    <property type="evidence" value="ECO:0007669"/>
    <property type="project" value="InterPro"/>
</dbReference>
<dbReference type="InterPro" id="IPR000819">
    <property type="entry name" value="Peptidase_M17_C"/>
</dbReference>
<keyword evidence="2" id="KW-0031">Aminopeptidase</keyword>